<evidence type="ECO:0000256" key="2">
    <source>
        <dbReference type="ARBA" id="ARBA00022692"/>
    </source>
</evidence>
<dbReference type="InterPro" id="IPR051617">
    <property type="entry name" value="UNC-93-like_regulator"/>
</dbReference>
<gene>
    <name evidence="6" type="ORF">CGCSCA2_v004687</name>
</gene>
<evidence type="ECO:0000313" key="7">
    <source>
        <dbReference type="Proteomes" id="UP000711996"/>
    </source>
</evidence>
<comment type="caution">
    <text evidence="6">The sequence shown here is derived from an EMBL/GenBank/DDBJ whole genome shotgun (WGS) entry which is preliminary data.</text>
</comment>
<organism evidence="6 7">
    <name type="scientific">Colletotrichum siamense</name>
    <name type="common">Anthracnose fungus</name>
    <dbReference type="NCBI Taxonomy" id="690259"/>
    <lineage>
        <taxon>Eukaryota</taxon>
        <taxon>Fungi</taxon>
        <taxon>Dikarya</taxon>
        <taxon>Ascomycota</taxon>
        <taxon>Pezizomycotina</taxon>
        <taxon>Sordariomycetes</taxon>
        <taxon>Hypocreomycetidae</taxon>
        <taxon>Glomerellales</taxon>
        <taxon>Glomerellaceae</taxon>
        <taxon>Colletotrichum</taxon>
        <taxon>Colletotrichum gloeosporioides species complex</taxon>
    </lineage>
</organism>
<dbReference type="GO" id="GO:0016020">
    <property type="term" value="C:membrane"/>
    <property type="evidence" value="ECO:0007669"/>
    <property type="project" value="UniProtKB-SubCell"/>
</dbReference>
<feature type="transmembrane region" description="Helical" evidence="5">
    <location>
        <begin position="136"/>
        <end position="158"/>
    </location>
</feature>
<sequence>MISYPEDQKRGRYLAYWLAYRNGGSIVGGAINLAFNSTGKTTGKLDWRTYVVFVALQCLGPFVAMLLSPPEKVQRQDGRKVSKAEQIPTTAELKAVAKILVRKDFLLVFPFFFYATFLLSYAGSYLSLYFSVRSRALASLVSALAQITANFFFGHFLDWTRFTINQRAKFAYFGMMALFGGTWIWATVIQREYGQRAPALDWADHGFGRGWGLYILLQVNFALAYNYGYWLAGYMARGPAEVIRFTSTVRAVEAAGGAVASGISSTHAPLLAAVGVNFGLWGLALIPTYIVVRSLNIKYETSRDEDEGSKSIGEP</sequence>
<dbReference type="PANTHER" id="PTHR23294">
    <property type="entry name" value="ET TRANSLATION PRODUCT-RELATED"/>
    <property type="match status" value="1"/>
</dbReference>
<evidence type="ECO:0000256" key="3">
    <source>
        <dbReference type="ARBA" id="ARBA00022989"/>
    </source>
</evidence>
<evidence type="ECO:0000256" key="4">
    <source>
        <dbReference type="ARBA" id="ARBA00023136"/>
    </source>
</evidence>
<dbReference type="OrthoDB" id="196103at2759"/>
<keyword evidence="7" id="KW-1185">Reference proteome</keyword>
<feature type="transmembrane region" description="Helical" evidence="5">
    <location>
        <begin position="211"/>
        <end position="230"/>
    </location>
</feature>
<dbReference type="SUPFAM" id="SSF103473">
    <property type="entry name" value="MFS general substrate transporter"/>
    <property type="match status" value="1"/>
</dbReference>
<accession>A0A9P5K7M8</accession>
<keyword evidence="4 5" id="KW-0472">Membrane</keyword>
<evidence type="ECO:0000256" key="5">
    <source>
        <dbReference type="SAM" id="Phobius"/>
    </source>
</evidence>
<keyword evidence="3 5" id="KW-1133">Transmembrane helix</keyword>
<feature type="transmembrane region" description="Helical" evidence="5">
    <location>
        <begin position="105"/>
        <end position="130"/>
    </location>
</feature>
<proteinExistence type="predicted"/>
<feature type="transmembrane region" description="Helical" evidence="5">
    <location>
        <begin position="170"/>
        <end position="191"/>
    </location>
</feature>
<feature type="transmembrane region" description="Helical" evidence="5">
    <location>
        <begin position="270"/>
        <end position="292"/>
    </location>
</feature>
<feature type="transmembrane region" description="Helical" evidence="5">
    <location>
        <begin position="14"/>
        <end position="35"/>
    </location>
</feature>
<dbReference type="Proteomes" id="UP000711996">
    <property type="component" value="Unassembled WGS sequence"/>
</dbReference>
<protein>
    <submittedName>
        <fullName evidence="6">UNC93-like protein</fullName>
    </submittedName>
</protein>
<name>A0A9P5K7M8_COLSI</name>
<dbReference type="AlphaFoldDB" id="A0A9P5K7M8"/>
<evidence type="ECO:0000256" key="1">
    <source>
        <dbReference type="ARBA" id="ARBA00004141"/>
    </source>
</evidence>
<keyword evidence="2 5" id="KW-0812">Transmembrane</keyword>
<reference evidence="6" key="1">
    <citation type="submission" date="2019-06" db="EMBL/GenBank/DDBJ databases">
        <authorList>
            <person name="Gan P."/>
            <person name="Shirasu K."/>
        </authorList>
    </citation>
    <scope>NUCLEOTIDE SEQUENCE [LARGE SCALE GENOMIC DNA]</scope>
    <source>
        <strain evidence="6">CAD2</strain>
    </source>
</reference>
<dbReference type="EMBL" id="QPMT01000011">
    <property type="protein sequence ID" value="KAF4861181.1"/>
    <property type="molecule type" value="Genomic_DNA"/>
</dbReference>
<dbReference type="PANTHER" id="PTHR23294:SF19">
    <property type="entry name" value="DUF895 DOMAIN MEMBRANE PROTEIN-RELATED"/>
    <property type="match status" value="1"/>
</dbReference>
<comment type="subcellular location">
    <subcellularLocation>
        <location evidence="1">Membrane</location>
        <topology evidence="1">Multi-pass membrane protein</topology>
    </subcellularLocation>
</comment>
<dbReference type="InterPro" id="IPR036259">
    <property type="entry name" value="MFS_trans_sf"/>
</dbReference>
<feature type="transmembrane region" description="Helical" evidence="5">
    <location>
        <begin position="47"/>
        <end position="67"/>
    </location>
</feature>
<evidence type="ECO:0000313" key="6">
    <source>
        <dbReference type="EMBL" id="KAF4861181.1"/>
    </source>
</evidence>